<name>A0A9D4N6U9_DREPO</name>
<proteinExistence type="predicted"/>
<dbReference type="EMBL" id="JAIWYP010000001">
    <property type="protein sequence ID" value="KAH3890135.1"/>
    <property type="molecule type" value="Genomic_DNA"/>
</dbReference>
<comment type="caution">
    <text evidence="1">The sequence shown here is derived from an EMBL/GenBank/DDBJ whole genome shotgun (WGS) entry which is preliminary data.</text>
</comment>
<evidence type="ECO:0000313" key="2">
    <source>
        <dbReference type="Proteomes" id="UP000828390"/>
    </source>
</evidence>
<dbReference type="Proteomes" id="UP000828390">
    <property type="component" value="Unassembled WGS sequence"/>
</dbReference>
<reference evidence="1" key="1">
    <citation type="journal article" date="2019" name="bioRxiv">
        <title>The Genome of the Zebra Mussel, Dreissena polymorpha: A Resource for Invasive Species Research.</title>
        <authorList>
            <person name="McCartney M.A."/>
            <person name="Auch B."/>
            <person name="Kono T."/>
            <person name="Mallez S."/>
            <person name="Zhang Y."/>
            <person name="Obille A."/>
            <person name="Becker A."/>
            <person name="Abrahante J.E."/>
            <person name="Garbe J."/>
            <person name="Badalamenti J.P."/>
            <person name="Herman A."/>
            <person name="Mangelson H."/>
            <person name="Liachko I."/>
            <person name="Sullivan S."/>
            <person name="Sone E.D."/>
            <person name="Koren S."/>
            <person name="Silverstein K.A.T."/>
            <person name="Beckman K.B."/>
            <person name="Gohl D.M."/>
        </authorList>
    </citation>
    <scope>NUCLEOTIDE SEQUENCE</scope>
    <source>
        <strain evidence="1">Duluth1</strain>
        <tissue evidence="1">Whole animal</tissue>
    </source>
</reference>
<keyword evidence="2" id="KW-1185">Reference proteome</keyword>
<accession>A0A9D4N6U9</accession>
<organism evidence="1 2">
    <name type="scientific">Dreissena polymorpha</name>
    <name type="common">Zebra mussel</name>
    <name type="synonym">Mytilus polymorpha</name>
    <dbReference type="NCBI Taxonomy" id="45954"/>
    <lineage>
        <taxon>Eukaryota</taxon>
        <taxon>Metazoa</taxon>
        <taxon>Spiralia</taxon>
        <taxon>Lophotrochozoa</taxon>
        <taxon>Mollusca</taxon>
        <taxon>Bivalvia</taxon>
        <taxon>Autobranchia</taxon>
        <taxon>Heteroconchia</taxon>
        <taxon>Euheterodonta</taxon>
        <taxon>Imparidentia</taxon>
        <taxon>Neoheterodontei</taxon>
        <taxon>Myida</taxon>
        <taxon>Dreissenoidea</taxon>
        <taxon>Dreissenidae</taxon>
        <taxon>Dreissena</taxon>
    </lineage>
</organism>
<dbReference type="AlphaFoldDB" id="A0A9D4N6U9"/>
<sequence length="58" mass="6521">MGSSDISITTNIFSTIVKPLLLYGAETLRTTVTTIKKLQVFINTCLRKILKIRLPNKI</sequence>
<protein>
    <submittedName>
        <fullName evidence="1">Uncharacterized protein</fullName>
    </submittedName>
</protein>
<evidence type="ECO:0000313" key="1">
    <source>
        <dbReference type="EMBL" id="KAH3890135.1"/>
    </source>
</evidence>
<gene>
    <name evidence="1" type="ORF">DPMN_014206</name>
</gene>
<reference evidence="1" key="2">
    <citation type="submission" date="2020-11" db="EMBL/GenBank/DDBJ databases">
        <authorList>
            <person name="McCartney M.A."/>
            <person name="Auch B."/>
            <person name="Kono T."/>
            <person name="Mallez S."/>
            <person name="Becker A."/>
            <person name="Gohl D.M."/>
            <person name="Silverstein K.A.T."/>
            <person name="Koren S."/>
            <person name="Bechman K.B."/>
            <person name="Herman A."/>
            <person name="Abrahante J.E."/>
            <person name="Garbe J."/>
        </authorList>
    </citation>
    <scope>NUCLEOTIDE SEQUENCE</scope>
    <source>
        <strain evidence="1">Duluth1</strain>
        <tissue evidence="1">Whole animal</tissue>
    </source>
</reference>